<dbReference type="CDD" id="cd09618">
    <property type="entry name" value="CBM9_like_2"/>
    <property type="match status" value="1"/>
</dbReference>
<accession>A0A0S8GKQ3</accession>
<evidence type="ECO:0000313" key="2">
    <source>
        <dbReference type="EMBL" id="KPK73502.1"/>
    </source>
</evidence>
<protein>
    <recommendedName>
        <fullName evidence="1">DUF5916 domain-containing protein</fullName>
    </recommendedName>
</protein>
<evidence type="ECO:0000313" key="3">
    <source>
        <dbReference type="Proteomes" id="UP000051096"/>
    </source>
</evidence>
<dbReference type="EMBL" id="LJUO01000008">
    <property type="protein sequence ID" value="KPK73502.1"/>
    <property type="molecule type" value="Genomic_DNA"/>
</dbReference>
<reference evidence="2 3" key="1">
    <citation type="journal article" date="2015" name="Microbiome">
        <title>Genomic resolution of linkages in carbon, nitrogen, and sulfur cycling among widespread estuary sediment bacteria.</title>
        <authorList>
            <person name="Baker B.J."/>
            <person name="Lazar C.S."/>
            <person name="Teske A.P."/>
            <person name="Dick G.J."/>
        </authorList>
    </citation>
    <scope>NUCLEOTIDE SEQUENCE [LARGE SCALE GENOMIC DNA]</scope>
    <source>
        <strain evidence="2">SM23_60</strain>
    </source>
</reference>
<feature type="domain" description="DUF5916" evidence="1">
    <location>
        <begin position="239"/>
        <end position="329"/>
    </location>
</feature>
<evidence type="ECO:0000259" key="1">
    <source>
        <dbReference type="Pfam" id="PF19313"/>
    </source>
</evidence>
<dbReference type="InterPro" id="IPR045670">
    <property type="entry name" value="DUF5916"/>
</dbReference>
<dbReference type="Proteomes" id="UP000051096">
    <property type="component" value="Unassembled WGS sequence"/>
</dbReference>
<dbReference type="SUPFAM" id="SSF49344">
    <property type="entry name" value="CBD9-like"/>
    <property type="match status" value="1"/>
</dbReference>
<dbReference type="Gene3D" id="2.60.40.1190">
    <property type="match status" value="1"/>
</dbReference>
<organism evidence="2 3">
    <name type="scientific">candidate division WOR_3 bacterium SM23_60</name>
    <dbReference type="NCBI Taxonomy" id="1703780"/>
    <lineage>
        <taxon>Bacteria</taxon>
        <taxon>Bacteria division WOR-3</taxon>
    </lineage>
</organism>
<comment type="caution">
    <text evidence="2">The sequence shown here is derived from an EMBL/GenBank/DDBJ whole genome shotgun (WGS) entry which is preliminary data.</text>
</comment>
<dbReference type="AlphaFoldDB" id="A0A0S8GKQ3"/>
<dbReference type="Pfam" id="PF19313">
    <property type="entry name" value="DUF5916"/>
    <property type="match status" value="1"/>
</dbReference>
<sequence>MWILAFFLLAVEENKIVEVHFTEQAPRIDGVIEDIWQTADSAYDFVQFEPYEKTPATERTVVYVLQDENNLYFAFRCYAEQAPPTACLTADEDDIRIGIDPFGSKTTAYYFQVFGSNIYYDGWILDDGRTYDDSWDGVWYRAIKVYDDRFDVEIKIPFKSIRYKQGLDEWGIIFARYIAHNREYDLWKEFSQREGILTSKYGILKGVNPQAHGYYFEIYPEGYIRNDTYEDDPFENFGDNTELNASLNLKWDITPQTTVNATINPDFAQIESDPFTLNLSRYPTYFDERRPFFLEGMDIFRMSEFGGWGFFDPLEIFYSRRIGRSLNGDAVPIIGGLKLTNQSKDWNVGVLGAYTDEYTVDDVVVEPDRWFGVMRAKRQILQNSEVGILFSGTRADADNYNYALGIDGVYRAGANQFVVQTAVSDQSGKQGWAVDGGYFGYIGNFIMFTSARVISDSFDVSDIGFVPWTGEKQLLFMSGPYREYDTGAIRDFFVAPGVIVVQEPEEEDWSVLGLVEWNTDFRNNWGFDMNLGAGKAYEADTDYVYRSFNLSVWGRIYGNHINFGSNYEYCYNYARGFLAYQGGNWFSYSYSIIPNLSAGLAANYWIEWDDNNSIIAMWPRLRPQVFIRFNADMNLSIFDELVYAIPETNWGETELLTNRIGMLFSWNFLPKSWLYIALNDYRTQDEFGDLQHQYTISAIKAKYLVYF</sequence>
<gene>
    <name evidence="2" type="ORF">AMJ87_01600</name>
</gene>
<proteinExistence type="predicted"/>
<name>A0A0S8GKQ3_UNCW3</name>